<keyword evidence="1" id="KW-0472">Membrane</keyword>
<dbReference type="AlphaFoldDB" id="A0A087U8L8"/>
<dbReference type="EMBL" id="KK118726">
    <property type="protein sequence ID" value="KFM73707.1"/>
    <property type="molecule type" value="Genomic_DNA"/>
</dbReference>
<feature type="transmembrane region" description="Helical" evidence="1">
    <location>
        <begin position="29"/>
        <end position="53"/>
    </location>
</feature>
<sequence>MPSIFKSFNLHCIKSTCFRYGAIIPVWEVATLCFIINCKIMTIMSTSVLFLLWP</sequence>
<evidence type="ECO:0000313" key="3">
    <source>
        <dbReference type="Proteomes" id="UP000054359"/>
    </source>
</evidence>
<feature type="non-terminal residue" evidence="2">
    <location>
        <position position="54"/>
    </location>
</feature>
<accession>A0A087U8L8</accession>
<evidence type="ECO:0000313" key="2">
    <source>
        <dbReference type="EMBL" id="KFM73707.1"/>
    </source>
</evidence>
<keyword evidence="1" id="KW-1133">Transmembrane helix</keyword>
<keyword evidence="3" id="KW-1185">Reference proteome</keyword>
<proteinExistence type="predicted"/>
<organism evidence="2 3">
    <name type="scientific">Stegodyphus mimosarum</name>
    <name type="common">African social velvet spider</name>
    <dbReference type="NCBI Taxonomy" id="407821"/>
    <lineage>
        <taxon>Eukaryota</taxon>
        <taxon>Metazoa</taxon>
        <taxon>Ecdysozoa</taxon>
        <taxon>Arthropoda</taxon>
        <taxon>Chelicerata</taxon>
        <taxon>Arachnida</taxon>
        <taxon>Araneae</taxon>
        <taxon>Araneomorphae</taxon>
        <taxon>Entelegynae</taxon>
        <taxon>Eresoidea</taxon>
        <taxon>Eresidae</taxon>
        <taxon>Stegodyphus</taxon>
    </lineage>
</organism>
<gene>
    <name evidence="2" type="ORF">X975_11547</name>
</gene>
<dbReference type="Proteomes" id="UP000054359">
    <property type="component" value="Unassembled WGS sequence"/>
</dbReference>
<name>A0A087U8L8_STEMI</name>
<reference evidence="2 3" key="1">
    <citation type="submission" date="2013-11" db="EMBL/GenBank/DDBJ databases">
        <title>Genome sequencing of Stegodyphus mimosarum.</title>
        <authorList>
            <person name="Bechsgaard J."/>
        </authorList>
    </citation>
    <scope>NUCLEOTIDE SEQUENCE [LARGE SCALE GENOMIC DNA]</scope>
</reference>
<protein>
    <submittedName>
        <fullName evidence="2">Uncharacterized protein</fullName>
    </submittedName>
</protein>
<keyword evidence="1" id="KW-0812">Transmembrane</keyword>
<evidence type="ECO:0000256" key="1">
    <source>
        <dbReference type="SAM" id="Phobius"/>
    </source>
</evidence>